<sequence length="205" mass="23877">LHPRKAHMMMWVQISPSDDAWVQLELVYSDPDIASMAKRVFELEEAHGFQVARRLIDPNMGMASASGRHREITWEEEFASCGLRCDLAENDKQGDGVGIDRVNTHLKPDRRTRDVRIHIHRDRCPTTVEQMLRYCWADYKKSAEKDQKQQTRDKYDDFPTLFRYLLNSNPEFSVLRTGSPIVSRRPANAEARKKGLVREGHRRTL</sequence>
<reference evidence="2" key="1">
    <citation type="journal article" date="2014" name="Front. Microbiol.">
        <title>High frequency of phylogenetically diverse reductive dehalogenase-homologous genes in deep subseafloor sedimentary metagenomes.</title>
        <authorList>
            <person name="Kawai M."/>
            <person name="Futagami T."/>
            <person name="Toyoda A."/>
            <person name="Takaki Y."/>
            <person name="Nishi S."/>
            <person name="Hori S."/>
            <person name="Arai W."/>
            <person name="Tsubouchi T."/>
            <person name="Morono Y."/>
            <person name="Uchiyama I."/>
            <person name="Ito T."/>
            <person name="Fujiyama A."/>
            <person name="Inagaki F."/>
            <person name="Takami H."/>
        </authorList>
    </citation>
    <scope>NUCLEOTIDE SEQUENCE</scope>
    <source>
        <strain evidence="2">Expedition CK06-06</strain>
    </source>
</reference>
<feature type="non-terminal residue" evidence="2">
    <location>
        <position position="1"/>
    </location>
</feature>
<name>X0V3Z2_9ZZZZ</name>
<accession>X0V3Z2</accession>
<dbReference type="Gene3D" id="3.30.420.280">
    <property type="match status" value="1"/>
</dbReference>
<gene>
    <name evidence="2" type="ORF">S01H1_36640</name>
</gene>
<comment type="caution">
    <text evidence="2">The sequence shown here is derived from an EMBL/GenBank/DDBJ whole genome shotgun (WGS) entry which is preliminary data.</text>
</comment>
<organism evidence="2">
    <name type="scientific">marine sediment metagenome</name>
    <dbReference type="NCBI Taxonomy" id="412755"/>
    <lineage>
        <taxon>unclassified sequences</taxon>
        <taxon>metagenomes</taxon>
        <taxon>ecological metagenomes</taxon>
    </lineage>
</organism>
<evidence type="ECO:0000313" key="2">
    <source>
        <dbReference type="EMBL" id="GAG06092.1"/>
    </source>
</evidence>
<dbReference type="AlphaFoldDB" id="X0V3Z2"/>
<proteinExistence type="predicted"/>
<dbReference type="EMBL" id="BARS01022967">
    <property type="protein sequence ID" value="GAG06092.1"/>
    <property type="molecule type" value="Genomic_DNA"/>
</dbReference>
<feature type="compositionally biased region" description="Basic and acidic residues" evidence="1">
    <location>
        <begin position="190"/>
        <end position="199"/>
    </location>
</feature>
<protein>
    <submittedName>
        <fullName evidence="2">Uncharacterized protein</fullName>
    </submittedName>
</protein>
<evidence type="ECO:0000256" key="1">
    <source>
        <dbReference type="SAM" id="MobiDB-lite"/>
    </source>
</evidence>
<feature type="region of interest" description="Disordered" evidence="1">
    <location>
        <begin position="185"/>
        <end position="205"/>
    </location>
</feature>